<evidence type="ECO:0000256" key="4">
    <source>
        <dbReference type="ARBA" id="ARBA00022679"/>
    </source>
</evidence>
<keyword evidence="5" id="KW-0547">Nucleotide-binding</keyword>
<evidence type="ECO:0000259" key="11">
    <source>
        <dbReference type="PROSITE" id="PS50108"/>
    </source>
</evidence>
<dbReference type="GO" id="GO:0004674">
    <property type="term" value="F:protein serine/threonine kinase activity"/>
    <property type="evidence" value="ECO:0007669"/>
    <property type="project" value="UniProtKB-KW"/>
</dbReference>
<dbReference type="PROSITE" id="PS50108">
    <property type="entry name" value="CRIB"/>
    <property type="match status" value="1"/>
</dbReference>
<dbReference type="CDD" id="cd01093">
    <property type="entry name" value="CRIB_PAK_like"/>
    <property type="match status" value="1"/>
</dbReference>
<dbReference type="Gene3D" id="3.30.200.20">
    <property type="entry name" value="Phosphorylase Kinase, domain 1"/>
    <property type="match status" value="1"/>
</dbReference>
<evidence type="ECO:0000256" key="5">
    <source>
        <dbReference type="ARBA" id="ARBA00022741"/>
    </source>
</evidence>
<dbReference type="Proteomes" id="UP000245609">
    <property type="component" value="Unassembled WGS sequence"/>
</dbReference>
<evidence type="ECO:0000256" key="6">
    <source>
        <dbReference type="ARBA" id="ARBA00022777"/>
    </source>
</evidence>
<dbReference type="InterPro" id="IPR033923">
    <property type="entry name" value="PAK_BD"/>
</dbReference>
<protein>
    <recommendedName>
        <fullName evidence="2">non-specific serine/threonine protein kinase</fullName>
        <ecNumber evidence="2">2.7.11.1</ecNumber>
    </recommendedName>
</protein>
<keyword evidence="13" id="KW-1185">Reference proteome</keyword>
<organism evidence="12 13">
    <name type="scientific">Smittium megazygosporum</name>
    <dbReference type="NCBI Taxonomy" id="133381"/>
    <lineage>
        <taxon>Eukaryota</taxon>
        <taxon>Fungi</taxon>
        <taxon>Fungi incertae sedis</taxon>
        <taxon>Zoopagomycota</taxon>
        <taxon>Kickxellomycotina</taxon>
        <taxon>Harpellomycetes</taxon>
        <taxon>Harpellales</taxon>
        <taxon>Legeriomycetaceae</taxon>
        <taxon>Smittium</taxon>
    </lineage>
</organism>
<comment type="catalytic activity">
    <reaction evidence="9">
        <text>L-seryl-[protein] + ATP = O-phospho-L-seryl-[protein] + ADP + H(+)</text>
        <dbReference type="Rhea" id="RHEA:17989"/>
        <dbReference type="Rhea" id="RHEA-COMP:9863"/>
        <dbReference type="Rhea" id="RHEA-COMP:11604"/>
        <dbReference type="ChEBI" id="CHEBI:15378"/>
        <dbReference type="ChEBI" id="CHEBI:29999"/>
        <dbReference type="ChEBI" id="CHEBI:30616"/>
        <dbReference type="ChEBI" id="CHEBI:83421"/>
        <dbReference type="ChEBI" id="CHEBI:456216"/>
        <dbReference type="EC" id="2.7.11.1"/>
    </reaction>
</comment>
<dbReference type="OrthoDB" id="248923at2759"/>
<feature type="compositionally biased region" description="Polar residues" evidence="10">
    <location>
        <begin position="124"/>
        <end position="153"/>
    </location>
</feature>
<dbReference type="InterPro" id="IPR000095">
    <property type="entry name" value="CRIB_dom"/>
</dbReference>
<comment type="caution">
    <text evidence="12">The sequence shown here is derived from an EMBL/GenBank/DDBJ whole genome shotgun (WGS) entry which is preliminary data.</text>
</comment>
<sequence length="249" mass="27271">NCPLLSDVSQPTDFHHQVHVDFDPKSGNFIGLPTQWSKLLETSNITKQDYVENPEAVLNVLEFYTKNNEENDNLSSQTDYDSSELSDAVSPYSKSPSISPSSSRLDLGSPAPKPPPRTDDSENLLFNSKPTVAKSSTNSSLLSPGNVPSQNAPSSPPHIKAIKQNIKKLSSHFKTSSSGPQKSKANNHVSKAMASLTAKSDSYISTKKKDDERRISTLSEPQIMSKLREISSKQDPKIVYTKIKKIGQG</sequence>
<dbReference type="Pfam" id="PF00786">
    <property type="entry name" value="PBD"/>
    <property type="match status" value="1"/>
</dbReference>
<evidence type="ECO:0000256" key="9">
    <source>
        <dbReference type="ARBA" id="ARBA00048679"/>
    </source>
</evidence>
<evidence type="ECO:0000313" key="13">
    <source>
        <dbReference type="Proteomes" id="UP000245609"/>
    </source>
</evidence>
<dbReference type="AlphaFoldDB" id="A0A2T9ZBI3"/>
<evidence type="ECO:0000256" key="1">
    <source>
        <dbReference type="ARBA" id="ARBA00008874"/>
    </source>
</evidence>
<evidence type="ECO:0000256" key="10">
    <source>
        <dbReference type="SAM" id="MobiDB-lite"/>
    </source>
</evidence>
<feature type="compositionally biased region" description="Polar residues" evidence="10">
    <location>
        <begin position="172"/>
        <end position="189"/>
    </location>
</feature>
<dbReference type="SMART" id="SM00285">
    <property type="entry name" value="PBD"/>
    <property type="match status" value="1"/>
</dbReference>
<evidence type="ECO:0000256" key="2">
    <source>
        <dbReference type="ARBA" id="ARBA00012513"/>
    </source>
</evidence>
<evidence type="ECO:0000313" key="12">
    <source>
        <dbReference type="EMBL" id="PVV01941.1"/>
    </source>
</evidence>
<keyword evidence="3" id="KW-0723">Serine/threonine-protein kinase</keyword>
<feature type="domain" description="CRIB" evidence="11">
    <location>
        <begin position="8"/>
        <end position="21"/>
    </location>
</feature>
<proteinExistence type="inferred from homology"/>
<feature type="region of interest" description="Disordered" evidence="10">
    <location>
        <begin position="69"/>
        <end position="220"/>
    </location>
</feature>
<name>A0A2T9ZBI3_9FUNG</name>
<feature type="non-terminal residue" evidence="12">
    <location>
        <position position="1"/>
    </location>
</feature>
<dbReference type="InterPro" id="IPR036936">
    <property type="entry name" value="CRIB_dom_sf"/>
</dbReference>
<feature type="non-terminal residue" evidence="12">
    <location>
        <position position="249"/>
    </location>
</feature>
<keyword evidence="6" id="KW-0418">Kinase</keyword>
<comment type="similarity">
    <text evidence="1">Belongs to the protein kinase superfamily. STE Ser/Thr protein kinase family. STE20 subfamily.</text>
</comment>
<feature type="compositionally biased region" description="Low complexity" evidence="10">
    <location>
        <begin position="90"/>
        <end position="103"/>
    </location>
</feature>
<evidence type="ECO:0000256" key="8">
    <source>
        <dbReference type="ARBA" id="ARBA00047899"/>
    </source>
</evidence>
<dbReference type="FunFam" id="3.90.810.10:FF:000005">
    <property type="entry name" value="Non-specific serine/threonine protein kinase"/>
    <property type="match status" value="1"/>
</dbReference>
<reference evidence="12 13" key="1">
    <citation type="journal article" date="2018" name="MBio">
        <title>Comparative Genomics Reveals the Core Gene Toolbox for the Fungus-Insect Symbiosis.</title>
        <authorList>
            <person name="Wang Y."/>
            <person name="Stata M."/>
            <person name="Wang W."/>
            <person name="Stajich J.E."/>
            <person name="White M.M."/>
            <person name="Moncalvo J.M."/>
        </authorList>
    </citation>
    <scope>NUCLEOTIDE SEQUENCE [LARGE SCALE GENOMIC DNA]</scope>
    <source>
        <strain evidence="12 13">SC-DP-2</strain>
    </source>
</reference>
<accession>A0A2T9ZBI3</accession>
<comment type="catalytic activity">
    <reaction evidence="8">
        <text>L-threonyl-[protein] + ATP = O-phospho-L-threonyl-[protein] + ADP + H(+)</text>
        <dbReference type="Rhea" id="RHEA:46608"/>
        <dbReference type="Rhea" id="RHEA-COMP:11060"/>
        <dbReference type="Rhea" id="RHEA-COMP:11605"/>
        <dbReference type="ChEBI" id="CHEBI:15378"/>
        <dbReference type="ChEBI" id="CHEBI:30013"/>
        <dbReference type="ChEBI" id="CHEBI:30616"/>
        <dbReference type="ChEBI" id="CHEBI:61977"/>
        <dbReference type="ChEBI" id="CHEBI:456216"/>
        <dbReference type="EC" id="2.7.11.1"/>
    </reaction>
</comment>
<dbReference type="Gene3D" id="3.90.810.10">
    <property type="entry name" value="CRIB domain"/>
    <property type="match status" value="1"/>
</dbReference>
<gene>
    <name evidence="12" type="ORF">BB560_003621</name>
</gene>
<dbReference type="EMBL" id="MBFS01000693">
    <property type="protein sequence ID" value="PVV01941.1"/>
    <property type="molecule type" value="Genomic_DNA"/>
</dbReference>
<keyword evidence="4" id="KW-0808">Transferase</keyword>
<evidence type="ECO:0000256" key="7">
    <source>
        <dbReference type="ARBA" id="ARBA00022840"/>
    </source>
</evidence>
<keyword evidence="7" id="KW-0067">ATP-binding</keyword>
<dbReference type="STRING" id="133381.A0A2T9ZBI3"/>
<feature type="compositionally biased region" description="Polar residues" evidence="10">
    <location>
        <begin position="73"/>
        <end position="85"/>
    </location>
</feature>
<evidence type="ECO:0000256" key="3">
    <source>
        <dbReference type="ARBA" id="ARBA00022527"/>
    </source>
</evidence>
<dbReference type="GO" id="GO:0005524">
    <property type="term" value="F:ATP binding"/>
    <property type="evidence" value="ECO:0007669"/>
    <property type="project" value="UniProtKB-KW"/>
</dbReference>
<dbReference type="EC" id="2.7.11.1" evidence="2"/>